<dbReference type="GO" id="GO:0016740">
    <property type="term" value="F:transferase activity"/>
    <property type="evidence" value="ECO:0007669"/>
    <property type="project" value="UniProtKB-KW"/>
</dbReference>
<proteinExistence type="predicted"/>
<dbReference type="EMBL" id="FQUO01000004">
    <property type="protein sequence ID" value="SHF04214.1"/>
    <property type="molecule type" value="Genomic_DNA"/>
</dbReference>
<dbReference type="InterPro" id="IPR029044">
    <property type="entry name" value="Nucleotide-diphossugar_trans"/>
</dbReference>
<keyword evidence="3" id="KW-1185">Reference proteome</keyword>
<dbReference type="InterPro" id="IPR001173">
    <property type="entry name" value="Glyco_trans_2-like"/>
</dbReference>
<dbReference type="Pfam" id="PF00535">
    <property type="entry name" value="Glycos_transf_2"/>
    <property type="match status" value="1"/>
</dbReference>
<organism evidence="2 3">
    <name type="scientific">Cnuella takakiae</name>
    <dbReference type="NCBI Taxonomy" id="1302690"/>
    <lineage>
        <taxon>Bacteria</taxon>
        <taxon>Pseudomonadati</taxon>
        <taxon>Bacteroidota</taxon>
        <taxon>Chitinophagia</taxon>
        <taxon>Chitinophagales</taxon>
        <taxon>Chitinophagaceae</taxon>
        <taxon>Cnuella</taxon>
    </lineage>
</organism>
<gene>
    <name evidence="2" type="ORF">SAMN05444008_104255</name>
</gene>
<dbReference type="AlphaFoldDB" id="A0A1M4YEG1"/>
<keyword evidence="2" id="KW-0808">Transferase</keyword>
<dbReference type="STRING" id="1302690.BUE76_15455"/>
<dbReference type="SUPFAM" id="SSF53448">
    <property type="entry name" value="Nucleotide-diphospho-sugar transferases"/>
    <property type="match status" value="1"/>
</dbReference>
<evidence type="ECO:0000259" key="1">
    <source>
        <dbReference type="Pfam" id="PF00535"/>
    </source>
</evidence>
<reference evidence="2 3" key="1">
    <citation type="submission" date="2016-11" db="EMBL/GenBank/DDBJ databases">
        <authorList>
            <person name="Jaros S."/>
            <person name="Januszkiewicz K."/>
            <person name="Wedrychowicz H."/>
        </authorList>
    </citation>
    <scope>NUCLEOTIDE SEQUENCE [LARGE SCALE GENOMIC DNA]</scope>
    <source>
        <strain evidence="2 3">DSM 26897</strain>
    </source>
</reference>
<evidence type="ECO:0000313" key="2">
    <source>
        <dbReference type="EMBL" id="SHF04214.1"/>
    </source>
</evidence>
<protein>
    <submittedName>
        <fullName evidence="2">Glycosyl transferase family 2</fullName>
    </submittedName>
</protein>
<evidence type="ECO:0000313" key="3">
    <source>
        <dbReference type="Proteomes" id="UP000184368"/>
    </source>
</evidence>
<name>A0A1M4YEG1_9BACT</name>
<sequence>MNMDNSIAPVVLFTYKRLDTLIHTVQCLRNNYLASQTDLFIFCDGSKNTTDNDKVRAVQNFCDQIEGFKSVTVFKSPINKGLANSVKQGVSEILKTHGQAIVLEDDLETTPNFLDYMNQALDVYKNVPQVFSISGYTFPLERKGLKQDVFFHPRGSSWGWATWADRWNTVNWQILQTVSISDMIKARDMGSDWVPLIKKVKAQTNDSWAIPWIVNQCLQGSFTVYPTSSKISNIGFGPEATHTQKSNHRFLTTLDEGTQRKFRMEQKVTRHPGLIRQFNHRLSYWYRAYSLLHFYSTQLWSKIVSKPETVVPQ</sequence>
<dbReference type="Gene3D" id="3.90.550.10">
    <property type="entry name" value="Spore Coat Polysaccharide Biosynthesis Protein SpsA, Chain A"/>
    <property type="match status" value="1"/>
</dbReference>
<accession>A0A1M4YEG1</accession>
<dbReference type="Proteomes" id="UP000184368">
    <property type="component" value="Unassembled WGS sequence"/>
</dbReference>
<feature type="domain" description="Glycosyltransferase 2-like" evidence="1">
    <location>
        <begin position="10"/>
        <end position="143"/>
    </location>
</feature>